<reference evidence="1" key="1">
    <citation type="submission" date="2015-04" db="EMBL/GenBank/DDBJ databases">
        <authorList>
            <person name="Syromyatnikov M.Y."/>
            <person name="Popov V.N."/>
        </authorList>
    </citation>
    <scope>NUCLEOTIDE SEQUENCE</scope>
    <source>
        <strain evidence="1">MO-1</strain>
    </source>
</reference>
<evidence type="ECO:0000313" key="1">
    <source>
        <dbReference type="EMBL" id="CRH06216.1"/>
    </source>
</evidence>
<sequence>MLVPAIDTSKQLYSAYQLNPSISISTSETLSTFGEEMVRYHPLREALRRGGYEGGTLESMMLVRSRAFAQRQSSDPLLDRAITLSTVDRFEIPKTSSAGSHTGISRNLSANTQSATTATYYAQQKRGSGFLVSGFGNNKPLARSVTALYSQTQQLGRGLPSLSAGFSIAA</sequence>
<dbReference type="EMBL" id="LO017727">
    <property type="protein sequence ID" value="CRH06216.1"/>
    <property type="molecule type" value="Genomic_DNA"/>
</dbReference>
<proteinExistence type="predicted"/>
<protein>
    <submittedName>
        <fullName evidence="1">Uncharacterized protein</fullName>
    </submittedName>
</protein>
<organism evidence="1">
    <name type="scientific">Magnetococcus massalia (strain MO-1)</name>
    <dbReference type="NCBI Taxonomy" id="451514"/>
    <lineage>
        <taxon>Bacteria</taxon>
        <taxon>Pseudomonadati</taxon>
        <taxon>Pseudomonadota</taxon>
        <taxon>Magnetococcia</taxon>
        <taxon>Magnetococcales</taxon>
        <taxon>Magnetococcaceae</taxon>
        <taxon>Magnetococcus</taxon>
    </lineage>
</organism>
<dbReference type="AlphaFoldDB" id="A0A1S7LKC8"/>
<name>A0A1S7LKC8_MAGMO</name>
<accession>A0A1S7LKC8</accession>
<gene>
    <name evidence="1" type="ORF">MAGMO_2043</name>
</gene>